<dbReference type="AlphaFoldDB" id="A0A0E9PZA1"/>
<proteinExistence type="predicted"/>
<protein>
    <submittedName>
        <fullName evidence="1">Uncharacterized protein</fullName>
    </submittedName>
</protein>
<evidence type="ECO:0000313" key="1">
    <source>
        <dbReference type="EMBL" id="JAH09612.1"/>
    </source>
</evidence>
<organism evidence="1">
    <name type="scientific">Anguilla anguilla</name>
    <name type="common">European freshwater eel</name>
    <name type="synonym">Muraena anguilla</name>
    <dbReference type="NCBI Taxonomy" id="7936"/>
    <lineage>
        <taxon>Eukaryota</taxon>
        <taxon>Metazoa</taxon>
        <taxon>Chordata</taxon>
        <taxon>Craniata</taxon>
        <taxon>Vertebrata</taxon>
        <taxon>Euteleostomi</taxon>
        <taxon>Actinopterygii</taxon>
        <taxon>Neopterygii</taxon>
        <taxon>Teleostei</taxon>
        <taxon>Anguilliformes</taxon>
        <taxon>Anguillidae</taxon>
        <taxon>Anguilla</taxon>
    </lineage>
</organism>
<dbReference type="EMBL" id="GBXM01098965">
    <property type="protein sequence ID" value="JAH09612.1"/>
    <property type="molecule type" value="Transcribed_RNA"/>
</dbReference>
<name>A0A0E9PZA1_ANGAN</name>
<reference evidence="1" key="1">
    <citation type="submission" date="2014-11" db="EMBL/GenBank/DDBJ databases">
        <authorList>
            <person name="Amaro Gonzalez C."/>
        </authorList>
    </citation>
    <scope>NUCLEOTIDE SEQUENCE</scope>
</reference>
<reference evidence="1" key="2">
    <citation type="journal article" date="2015" name="Fish Shellfish Immunol.">
        <title>Early steps in the European eel (Anguilla anguilla)-Vibrio vulnificus interaction in the gills: Role of the RtxA13 toxin.</title>
        <authorList>
            <person name="Callol A."/>
            <person name="Pajuelo D."/>
            <person name="Ebbesson L."/>
            <person name="Teles M."/>
            <person name="MacKenzie S."/>
            <person name="Amaro C."/>
        </authorList>
    </citation>
    <scope>NUCLEOTIDE SEQUENCE</scope>
</reference>
<accession>A0A0E9PZA1</accession>
<sequence length="46" mass="5093">MTLNRSDYSDPLWHAVVTTSKTKSLLGQSLWSEPVLGVTSELCEVI</sequence>